<sequence>MVIEINEIVVKASTGDDPYGSYPSEKSQLREQERDNTREISKDLEKLKQQILLECREMVLEIFQNQMER</sequence>
<dbReference type="Proteomes" id="UP000199608">
    <property type="component" value="Unassembled WGS sequence"/>
</dbReference>
<feature type="compositionally biased region" description="Basic and acidic residues" evidence="1">
    <location>
        <begin position="27"/>
        <end position="37"/>
    </location>
</feature>
<organism evidence="2 3">
    <name type="scientific">Desulfobacula phenolica</name>
    <dbReference type="NCBI Taxonomy" id="90732"/>
    <lineage>
        <taxon>Bacteria</taxon>
        <taxon>Pseudomonadati</taxon>
        <taxon>Thermodesulfobacteriota</taxon>
        <taxon>Desulfobacteria</taxon>
        <taxon>Desulfobacterales</taxon>
        <taxon>Desulfobacteraceae</taxon>
        <taxon>Desulfobacula</taxon>
    </lineage>
</organism>
<name>A0A1H2JPD6_9BACT</name>
<dbReference type="InterPro" id="IPR045459">
    <property type="entry name" value="DUF5908"/>
</dbReference>
<dbReference type="RefSeq" id="WP_092237539.1">
    <property type="nucleotide sequence ID" value="NZ_FNLL01000014.1"/>
</dbReference>
<protein>
    <submittedName>
        <fullName evidence="2">Uncharacterized protein</fullName>
    </submittedName>
</protein>
<evidence type="ECO:0000256" key="1">
    <source>
        <dbReference type="SAM" id="MobiDB-lite"/>
    </source>
</evidence>
<dbReference type="AlphaFoldDB" id="A0A1H2JPD6"/>
<accession>A0A1H2JPD6</accession>
<dbReference type="Pfam" id="PF19265">
    <property type="entry name" value="DUF5908"/>
    <property type="match status" value="1"/>
</dbReference>
<proteinExistence type="predicted"/>
<gene>
    <name evidence="2" type="ORF">SAMN04487931_11413</name>
</gene>
<dbReference type="EMBL" id="FNLL01000014">
    <property type="protein sequence ID" value="SDU58270.1"/>
    <property type="molecule type" value="Genomic_DNA"/>
</dbReference>
<feature type="region of interest" description="Disordered" evidence="1">
    <location>
        <begin position="14"/>
        <end position="37"/>
    </location>
</feature>
<reference evidence="3" key="1">
    <citation type="submission" date="2016-10" db="EMBL/GenBank/DDBJ databases">
        <authorList>
            <person name="Varghese N."/>
            <person name="Submissions S."/>
        </authorList>
    </citation>
    <scope>NUCLEOTIDE SEQUENCE [LARGE SCALE GENOMIC DNA]</scope>
    <source>
        <strain evidence="3">DSM 3384</strain>
    </source>
</reference>
<keyword evidence="3" id="KW-1185">Reference proteome</keyword>
<evidence type="ECO:0000313" key="3">
    <source>
        <dbReference type="Proteomes" id="UP000199608"/>
    </source>
</evidence>
<evidence type="ECO:0000313" key="2">
    <source>
        <dbReference type="EMBL" id="SDU58270.1"/>
    </source>
</evidence>